<organism evidence="8">
    <name type="scientific">Thermohahella caldifontis</name>
    <dbReference type="NCBI Taxonomy" id="3142973"/>
    <lineage>
        <taxon>Bacteria</taxon>
        <taxon>Pseudomonadati</taxon>
        <taxon>Pseudomonadota</taxon>
        <taxon>Gammaproteobacteria</taxon>
        <taxon>Oceanospirillales</taxon>
        <taxon>Hahellaceae</taxon>
        <taxon>Thermohahella</taxon>
    </lineage>
</organism>
<dbReference type="GO" id="GO:0008881">
    <property type="term" value="F:glutamate racemase activity"/>
    <property type="evidence" value="ECO:0007669"/>
    <property type="project" value="UniProtKB-UniRule"/>
</dbReference>
<feature type="binding site" evidence="7">
    <location>
        <begin position="45"/>
        <end position="46"/>
    </location>
    <ligand>
        <name>substrate</name>
    </ligand>
</feature>
<dbReference type="InterPro" id="IPR033134">
    <property type="entry name" value="Asp/Glu_racemase_AS_2"/>
</dbReference>
<dbReference type="PROSITE" id="PS00923">
    <property type="entry name" value="ASP_GLU_RACEMASE_1"/>
    <property type="match status" value="1"/>
</dbReference>
<dbReference type="KEGG" id="tcd:AAIA72_00530"/>
<keyword evidence="6 7" id="KW-0961">Cell wall biogenesis/degradation</keyword>
<evidence type="ECO:0000256" key="4">
    <source>
        <dbReference type="ARBA" id="ARBA00022984"/>
    </source>
</evidence>
<evidence type="ECO:0000256" key="7">
    <source>
        <dbReference type="HAMAP-Rule" id="MF_00258"/>
    </source>
</evidence>
<proteinExistence type="inferred from homology"/>
<accession>A0AB39UWE4</accession>
<dbReference type="InterPro" id="IPR018187">
    <property type="entry name" value="Asp/Glu_racemase_AS_1"/>
</dbReference>
<evidence type="ECO:0000256" key="3">
    <source>
        <dbReference type="ARBA" id="ARBA00022960"/>
    </source>
</evidence>
<dbReference type="EMBL" id="CP154858">
    <property type="protein sequence ID" value="XDT72505.1"/>
    <property type="molecule type" value="Genomic_DNA"/>
</dbReference>
<keyword evidence="3 7" id="KW-0133">Cell shape</keyword>
<evidence type="ECO:0000313" key="8">
    <source>
        <dbReference type="EMBL" id="XDT72505.1"/>
    </source>
</evidence>
<comment type="function">
    <text evidence="7">Provides the (R)-glutamate required for cell wall biosynthesis.</text>
</comment>
<comment type="similarity">
    <text evidence="7">Belongs to the aspartate/glutamate racemases family.</text>
</comment>
<reference evidence="8" key="1">
    <citation type="submission" date="2024-05" db="EMBL/GenBank/DDBJ databases">
        <title>Genome sequencing of novel strain.</title>
        <authorList>
            <person name="Ganbat D."/>
            <person name="Ganbat S."/>
            <person name="Lee S.-J."/>
        </authorList>
    </citation>
    <scope>NUCLEOTIDE SEQUENCE</scope>
    <source>
        <strain evidence="8">SMD15-11</strain>
    </source>
</reference>
<dbReference type="Gene3D" id="3.40.50.1860">
    <property type="match status" value="2"/>
</dbReference>
<dbReference type="EC" id="5.1.1.3" evidence="2 7"/>
<dbReference type="NCBIfam" id="TIGR00067">
    <property type="entry name" value="glut_race"/>
    <property type="match status" value="1"/>
</dbReference>
<feature type="binding site" evidence="7">
    <location>
        <begin position="189"/>
        <end position="190"/>
    </location>
    <ligand>
        <name>substrate</name>
    </ligand>
</feature>
<feature type="binding site" evidence="7">
    <location>
        <begin position="13"/>
        <end position="14"/>
    </location>
    <ligand>
        <name>substrate</name>
    </ligand>
</feature>
<feature type="active site" description="Proton donor/acceptor" evidence="7">
    <location>
        <position position="77"/>
    </location>
</feature>
<evidence type="ECO:0000256" key="6">
    <source>
        <dbReference type="ARBA" id="ARBA00023316"/>
    </source>
</evidence>
<evidence type="ECO:0000256" key="2">
    <source>
        <dbReference type="ARBA" id="ARBA00013090"/>
    </source>
</evidence>
<dbReference type="GO" id="GO:0071555">
    <property type="term" value="P:cell wall organization"/>
    <property type="evidence" value="ECO:0007669"/>
    <property type="project" value="UniProtKB-KW"/>
</dbReference>
<protein>
    <recommendedName>
        <fullName evidence="2 7">Glutamate racemase</fullName>
        <ecNumber evidence="2 7">5.1.1.3</ecNumber>
    </recommendedName>
</protein>
<dbReference type="InterPro" id="IPR015942">
    <property type="entry name" value="Asp/Glu/hydantoin_racemase"/>
</dbReference>
<dbReference type="PANTHER" id="PTHR21198:SF2">
    <property type="entry name" value="GLUTAMATE RACEMASE"/>
    <property type="match status" value="1"/>
</dbReference>
<dbReference type="InterPro" id="IPR004391">
    <property type="entry name" value="Glu_race"/>
</dbReference>
<sequence>MTGTRPPHVAVLDSGAGGLTIVRSIRQRLPDVMLTYVADAAGCPYGERDADDVIRRVSRLARLVDRARQPDILVIACNTASTVVLPLLRARLKIPVVGVVPAIKTAARLTRNQCIGLLATPATIARPYVDALHQEFAPDCRLVRVGSSELVGMAERWLWQRECPATDRLERILALFVESGVDTVVLGCTHFPLLAPVIGAVLGESVTLVDSGDAVARRVESLLGHIRRADSQAPHQSEAWVTQSQPLPVSEALCLGFAREGFPVTRSLLFGPQTETTRNASRFLPQA</sequence>
<gene>
    <name evidence="7 8" type="primary">murI</name>
    <name evidence="8" type="ORF">AAIA72_00530</name>
</gene>
<dbReference type="InterPro" id="IPR001920">
    <property type="entry name" value="Asp/Glu_race"/>
</dbReference>
<dbReference type="GO" id="GO:0008360">
    <property type="term" value="P:regulation of cell shape"/>
    <property type="evidence" value="ECO:0007669"/>
    <property type="project" value="UniProtKB-KW"/>
</dbReference>
<comment type="pathway">
    <text evidence="7">Cell wall biogenesis; peptidoglycan biosynthesis.</text>
</comment>
<dbReference type="GO" id="GO:0009252">
    <property type="term" value="P:peptidoglycan biosynthetic process"/>
    <property type="evidence" value="ECO:0007669"/>
    <property type="project" value="UniProtKB-UniRule"/>
</dbReference>
<dbReference type="HAMAP" id="MF_00258">
    <property type="entry name" value="Glu_racemase"/>
    <property type="match status" value="1"/>
</dbReference>
<dbReference type="PROSITE" id="PS00924">
    <property type="entry name" value="ASP_GLU_RACEMASE_2"/>
    <property type="match status" value="1"/>
</dbReference>
<evidence type="ECO:0000256" key="1">
    <source>
        <dbReference type="ARBA" id="ARBA00001602"/>
    </source>
</evidence>
<dbReference type="RefSeq" id="WP_369601511.1">
    <property type="nucleotide sequence ID" value="NZ_CP154858.1"/>
</dbReference>
<dbReference type="Pfam" id="PF01177">
    <property type="entry name" value="Asp_Glu_race"/>
    <property type="match status" value="1"/>
</dbReference>
<feature type="binding site" evidence="7">
    <location>
        <begin position="78"/>
        <end position="79"/>
    </location>
    <ligand>
        <name>substrate</name>
    </ligand>
</feature>
<name>A0AB39UWE4_9GAMM</name>
<evidence type="ECO:0000256" key="5">
    <source>
        <dbReference type="ARBA" id="ARBA00023235"/>
    </source>
</evidence>
<keyword evidence="5 7" id="KW-0413">Isomerase</keyword>
<comment type="catalytic activity">
    <reaction evidence="1 7">
        <text>L-glutamate = D-glutamate</text>
        <dbReference type="Rhea" id="RHEA:12813"/>
        <dbReference type="ChEBI" id="CHEBI:29985"/>
        <dbReference type="ChEBI" id="CHEBI:29986"/>
        <dbReference type="EC" id="5.1.1.3"/>
    </reaction>
</comment>
<keyword evidence="4 7" id="KW-0573">Peptidoglycan synthesis</keyword>
<dbReference type="AlphaFoldDB" id="A0AB39UWE4"/>
<dbReference type="SUPFAM" id="SSF53681">
    <property type="entry name" value="Aspartate/glutamate racemase"/>
    <property type="match status" value="2"/>
</dbReference>
<dbReference type="PANTHER" id="PTHR21198">
    <property type="entry name" value="GLUTAMATE RACEMASE"/>
    <property type="match status" value="1"/>
</dbReference>
<feature type="active site" description="Proton donor/acceptor" evidence="7">
    <location>
        <position position="188"/>
    </location>
</feature>